<dbReference type="GO" id="GO:0016491">
    <property type="term" value="F:oxidoreductase activity"/>
    <property type="evidence" value="ECO:0007669"/>
    <property type="project" value="InterPro"/>
</dbReference>
<dbReference type="PATRIC" id="fig|512763.3.peg.849"/>
<evidence type="ECO:0000313" key="3">
    <source>
        <dbReference type="Proteomes" id="UP000061382"/>
    </source>
</evidence>
<dbReference type="PANTHER" id="PTHR43640:SF1">
    <property type="entry name" value="THIOREDOXIN-DEPENDENT PEROXIREDOXIN"/>
    <property type="match status" value="1"/>
</dbReference>
<proteinExistence type="predicted"/>
<evidence type="ECO:0000313" key="2">
    <source>
        <dbReference type="EMBL" id="ALJ01178.1"/>
    </source>
</evidence>
<keyword evidence="3" id="KW-1185">Reference proteome</keyword>
<dbReference type="Proteomes" id="UP000061382">
    <property type="component" value="Chromosome"/>
</dbReference>
<gene>
    <name evidence="2" type="ORF">DC20_03815</name>
</gene>
<dbReference type="PANTHER" id="PTHR43640">
    <property type="entry name" value="OS07G0260300 PROTEIN"/>
    <property type="match status" value="1"/>
</dbReference>
<name>A0A0P0D2M5_9BACT</name>
<dbReference type="STRING" id="512763.DC20_03815"/>
<accession>A0A0P0D2M5</accession>
<organism evidence="2 3">
    <name type="scientific">Rufibacter tibetensis</name>
    <dbReference type="NCBI Taxonomy" id="512763"/>
    <lineage>
        <taxon>Bacteria</taxon>
        <taxon>Pseudomonadati</taxon>
        <taxon>Bacteroidota</taxon>
        <taxon>Cytophagia</taxon>
        <taxon>Cytophagales</taxon>
        <taxon>Hymenobacteraceae</taxon>
        <taxon>Rufibacter</taxon>
    </lineage>
</organism>
<dbReference type="Pfam" id="PF00578">
    <property type="entry name" value="AhpC-TSA"/>
    <property type="match status" value="1"/>
</dbReference>
<feature type="domain" description="Thioredoxin" evidence="1">
    <location>
        <begin position="23"/>
        <end position="178"/>
    </location>
</feature>
<dbReference type="KEGG" id="rti:DC20_03815"/>
<dbReference type="InterPro" id="IPR013766">
    <property type="entry name" value="Thioredoxin_domain"/>
</dbReference>
<dbReference type="InterPro" id="IPR047262">
    <property type="entry name" value="PRX-like1"/>
</dbReference>
<dbReference type="RefSeq" id="WP_062545775.1">
    <property type="nucleotide sequence ID" value="NZ_CP012643.1"/>
</dbReference>
<dbReference type="SUPFAM" id="SSF52833">
    <property type="entry name" value="Thioredoxin-like"/>
    <property type="match status" value="1"/>
</dbReference>
<dbReference type="GO" id="GO:0016209">
    <property type="term" value="F:antioxidant activity"/>
    <property type="evidence" value="ECO:0007669"/>
    <property type="project" value="InterPro"/>
</dbReference>
<sequence>MKRYFTLFVALFLIGNVFAQSGYRIGAKVENFTLKDAQNQAVELSNFKDAPLLAVVFTSVSCPYAKLYETRLQQLSQAYTGKGVRFVYVNTTIGLEEGSQTDKAQPDRPSAQTFPYLIDEGQQLSKQFGATKAPEVFVLQNSPDGFYLRYKGAIDDNPQAGNYVKQRYLANALDALLAGRSVAEAERRATGCLIKKF</sequence>
<dbReference type="InterPro" id="IPR000866">
    <property type="entry name" value="AhpC/TSA"/>
</dbReference>
<evidence type="ECO:0000259" key="1">
    <source>
        <dbReference type="PROSITE" id="PS51352"/>
    </source>
</evidence>
<dbReference type="OrthoDB" id="9809746at2"/>
<reference evidence="2 3" key="1">
    <citation type="submission" date="2015-08" db="EMBL/GenBank/DDBJ databases">
        <title>Complete genome sequence of Rufibacter tibetensis strain 1351t, a radiation-resistant bacterium from tibet plateau.</title>
        <authorList>
            <person name="Dai J."/>
        </authorList>
    </citation>
    <scope>NUCLEOTIDE SEQUENCE [LARGE SCALE GENOMIC DNA]</scope>
    <source>
        <strain evidence="2 3">1351</strain>
    </source>
</reference>
<dbReference type="EMBL" id="CP012643">
    <property type="protein sequence ID" value="ALJ01178.1"/>
    <property type="molecule type" value="Genomic_DNA"/>
</dbReference>
<dbReference type="InterPro" id="IPR036249">
    <property type="entry name" value="Thioredoxin-like_sf"/>
</dbReference>
<dbReference type="Gene3D" id="3.40.30.10">
    <property type="entry name" value="Glutaredoxin"/>
    <property type="match status" value="1"/>
</dbReference>
<protein>
    <recommendedName>
        <fullName evidence="1">Thioredoxin domain-containing protein</fullName>
    </recommendedName>
</protein>
<dbReference type="PROSITE" id="PS51352">
    <property type="entry name" value="THIOREDOXIN_2"/>
    <property type="match status" value="1"/>
</dbReference>
<dbReference type="AlphaFoldDB" id="A0A0P0D2M5"/>